<name>A0A830C4Q2_9LAMI</name>
<gene>
    <name evidence="1" type="ORF">PHJA_001175400</name>
</gene>
<dbReference type="PANTHER" id="PTHR35485">
    <property type="entry name" value="OS01G0888900 PROTEIN"/>
    <property type="match status" value="1"/>
</dbReference>
<dbReference type="OrthoDB" id="650808at2759"/>
<dbReference type="Proteomes" id="UP000653305">
    <property type="component" value="Unassembled WGS sequence"/>
</dbReference>
<dbReference type="PANTHER" id="PTHR35485:SF4">
    <property type="entry name" value="EXPRESSED PROTEIN"/>
    <property type="match status" value="1"/>
</dbReference>
<dbReference type="AlphaFoldDB" id="A0A830C4Q2"/>
<reference evidence="1" key="1">
    <citation type="submission" date="2020-07" db="EMBL/GenBank/DDBJ databases">
        <title>Ethylene signaling mediates host invasion by parasitic plants.</title>
        <authorList>
            <person name="Yoshida S."/>
        </authorList>
    </citation>
    <scope>NUCLEOTIDE SEQUENCE</scope>
    <source>
        <strain evidence="1">Okayama</strain>
    </source>
</reference>
<keyword evidence="2" id="KW-1185">Reference proteome</keyword>
<evidence type="ECO:0000313" key="2">
    <source>
        <dbReference type="Proteomes" id="UP000653305"/>
    </source>
</evidence>
<dbReference type="EMBL" id="BMAC01000215">
    <property type="protein sequence ID" value="GFP90315.1"/>
    <property type="molecule type" value="Genomic_DNA"/>
</dbReference>
<organism evidence="1 2">
    <name type="scientific">Phtheirospermum japonicum</name>
    <dbReference type="NCBI Taxonomy" id="374723"/>
    <lineage>
        <taxon>Eukaryota</taxon>
        <taxon>Viridiplantae</taxon>
        <taxon>Streptophyta</taxon>
        <taxon>Embryophyta</taxon>
        <taxon>Tracheophyta</taxon>
        <taxon>Spermatophyta</taxon>
        <taxon>Magnoliopsida</taxon>
        <taxon>eudicotyledons</taxon>
        <taxon>Gunneridae</taxon>
        <taxon>Pentapetalae</taxon>
        <taxon>asterids</taxon>
        <taxon>lamiids</taxon>
        <taxon>Lamiales</taxon>
        <taxon>Orobanchaceae</taxon>
        <taxon>Orobanchaceae incertae sedis</taxon>
        <taxon>Phtheirospermum</taxon>
    </lineage>
</organism>
<proteinExistence type="predicted"/>
<protein>
    <submittedName>
        <fullName evidence="1">Uncharacterized protein</fullName>
    </submittedName>
</protein>
<accession>A0A830C4Q2</accession>
<comment type="caution">
    <text evidence="1">The sequence shown here is derived from an EMBL/GenBank/DDBJ whole genome shotgun (WGS) entry which is preliminary data.</text>
</comment>
<evidence type="ECO:0000313" key="1">
    <source>
        <dbReference type="EMBL" id="GFP90315.1"/>
    </source>
</evidence>
<sequence>MDGLIPMAYKSLKRTKTRRQYQCLSPSSAAPITHTYNIADFYINENDHHLRRKYDDQFVNKAPGLRGAHHRRYNSVHVDGGGARGFGLEEVDSVAAKPKQLVRFSSHRMFSCVTGA</sequence>